<sequence>AFVVAVADEIAQRHHDVEDGILMGAISQNELLDVIKGCFESHFDAEDTHFLEKLHCHKGNIALFLPFVSKLIVGMLAKKIIDHSTDQLNQFIDNTGIDSREAFKEAYPKLEPSEVKSFITCPPDFEQRQREFHRFLKSRILASFDVQRMDGKGRFIIRQLFKAYVTNPGQLHDNTVASVFRIYDPNRYSRIFVNKSDLGKMRVDVGRAKMRSDTRFQVALFRAICDHIAGMTDSFALSEYSKLYG</sequence>
<dbReference type="GO" id="GO:0016787">
    <property type="term" value="F:hydrolase activity"/>
    <property type="evidence" value="ECO:0007669"/>
    <property type="project" value="UniProtKB-KW"/>
</dbReference>
<feature type="domain" description="Phosphohydrolase-associated" evidence="2">
    <location>
        <begin position="120"/>
        <end position="177"/>
    </location>
</feature>
<gene>
    <name evidence="3" type="ORF">S12H4_25885</name>
</gene>
<name>X1TDJ0_9ZZZZ</name>
<keyword evidence="1" id="KW-0378">Hydrolase</keyword>
<reference evidence="3" key="1">
    <citation type="journal article" date="2014" name="Front. Microbiol.">
        <title>High frequency of phylogenetically diverse reductive dehalogenase-homologous genes in deep subseafloor sedimentary metagenomes.</title>
        <authorList>
            <person name="Kawai M."/>
            <person name="Futagami T."/>
            <person name="Toyoda A."/>
            <person name="Takaki Y."/>
            <person name="Nishi S."/>
            <person name="Hori S."/>
            <person name="Arai W."/>
            <person name="Tsubouchi T."/>
            <person name="Morono Y."/>
            <person name="Uchiyama I."/>
            <person name="Ito T."/>
            <person name="Fujiyama A."/>
            <person name="Inagaki F."/>
            <person name="Takami H."/>
        </authorList>
    </citation>
    <scope>NUCLEOTIDE SEQUENCE</scope>
    <source>
        <strain evidence="3">Expedition CK06-06</strain>
    </source>
</reference>
<evidence type="ECO:0000259" key="2">
    <source>
        <dbReference type="Pfam" id="PF13286"/>
    </source>
</evidence>
<organism evidence="3">
    <name type="scientific">marine sediment metagenome</name>
    <dbReference type="NCBI Taxonomy" id="412755"/>
    <lineage>
        <taxon>unclassified sequences</taxon>
        <taxon>metagenomes</taxon>
        <taxon>ecological metagenomes</taxon>
    </lineage>
</organism>
<evidence type="ECO:0000313" key="3">
    <source>
        <dbReference type="EMBL" id="GAI78084.1"/>
    </source>
</evidence>
<comment type="caution">
    <text evidence="3">The sequence shown here is derived from an EMBL/GenBank/DDBJ whole genome shotgun (WGS) entry which is preliminary data.</text>
</comment>
<dbReference type="Pfam" id="PF13286">
    <property type="entry name" value="HD_assoc"/>
    <property type="match status" value="2"/>
</dbReference>
<accession>X1TDJ0</accession>
<dbReference type="SUPFAM" id="SSF109604">
    <property type="entry name" value="HD-domain/PDEase-like"/>
    <property type="match status" value="1"/>
</dbReference>
<dbReference type="EMBL" id="BARW01014630">
    <property type="protein sequence ID" value="GAI78084.1"/>
    <property type="molecule type" value="Genomic_DNA"/>
</dbReference>
<feature type="domain" description="Phosphohydrolase-associated" evidence="2">
    <location>
        <begin position="219"/>
        <end position="241"/>
    </location>
</feature>
<protein>
    <recommendedName>
        <fullName evidence="2">Phosphohydrolase-associated domain-containing protein</fullName>
    </recommendedName>
</protein>
<proteinExistence type="predicted"/>
<dbReference type="InterPro" id="IPR026875">
    <property type="entry name" value="PHydrolase_assoc_dom"/>
</dbReference>
<evidence type="ECO:0000256" key="1">
    <source>
        <dbReference type="ARBA" id="ARBA00022801"/>
    </source>
</evidence>
<feature type="non-terminal residue" evidence="3">
    <location>
        <position position="1"/>
    </location>
</feature>
<dbReference type="Gene3D" id="1.10.3210.10">
    <property type="entry name" value="Hypothetical protein af1432"/>
    <property type="match status" value="1"/>
</dbReference>
<dbReference type="AlphaFoldDB" id="X1TDJ0"/>